<dbReference type="PANTHER" id="PTHR38593">
    <property type="entry name" value="BLR2558 PROTEIN"/>
    <property type="match status" value="1"/>
</dbReference>
<evidence type="ECO:0000259" key="2">
    <source>
        <dbReference type="Pfam" id="PF13628"/>
    </source>
</evidence>
<dbReference type="RefSeq" id="WP_084314345.1">
    <property type="nucleotide sequence ID" value="NZ_FNIJ01000004.1"/>
</dbReference>
<evidence type="ECO:0000313" key="4">
    <source>
        <dbReference type="Proteomes" id="UP000242957"/>
    </source>
</evidence>
<keyword evidence="4" id="KW-1185">Reference proteome</keyword>
<feature type="domain" description="DUF4142" evidence="2">
    <location>
        <begin position="32"/>
        <end position="165"/>
    </location>
</feature>
<accession>A0A1H0CZ23</accession>
<protein>
    <submittedName>
        <fullName evidence="3">Putative membrane protein</fullName>
    </submittedName>
</protein>
<dbReference type="STRING" id="198616.SAMN05216193_10475"/>
<dbReference type="PANTHER" id="PTHR38593:SF1">
    <property type="entry name" value="BLR2558 PROTEIN"/>
    <property type="match status" value="1"/>
</dbReference>
<dbReference type="Gene3D" id="1.20.1260.10">
    <property type="match status" value="1"/>
</dbReference>
<dbReference type="InterPro" id="IPR012347">
    <property type="entry name" value="Ferritin-like"/>
</dbReference>
<proteinExistence type="predicted"/>
<organism evidence="3 4">
    <name type="scientific">Pseudomonas jinjuensis</name>
    <dbReference type="NCBI Taxonomy" id="198616"/>
    <lineage>
        <taxon>Bacteria</taxon>
        <taxon>Pseudomonadati</taxon>
        <taxon>Pseudomonadota</taxon>
        <taxon>Gammaproteobacteria</taxon>
        <taxon>Pseudomonadales</taxon>
        <taxon>Pseudomonadaceae</taxon>
        <taxon>Pseudomonas</taxon>
    </lineage>
</organism>
<feature type="signal peptide" evidence="1">
    <location>
        <begin position="1"/>
        <end position="23"/>
    </location>
</feature>
<evidence type="ECO:0000313" key="3">
    <source>
        <dbReference type="EMBL" id="SDN63160.1"/>
    </source>
</evidence>
<sequence>MKHPLLRSSLMYAALLFAGPLLAAGDNPPTEPQAFVEHASAAGVAEVEAAKLALKKSESEDVRKFAQHIIDDHSKANAELQTLARSKNLQIEDETSLTNKAKEKMLDVREETFDSAYAENQVAAHEEAVKLFTAAADNTSDAELQEFARETLPVLKQHLKMARELAEAHPSS</sequence>
<dbReference type="AlphaFoldDB" id="A0A1H0CZ23"/>
<dbReference type="EMBL" id="FNIJ01000004">
    <property type="protein sequence ID" value="SDN63160.1"/>
    <property type="molecule type" value="Genomic_DNA"/>
</dbReference>
<dbReference type="OrthoDB" id="118677at2"/>
<dbReference type="InterPro" id="IPR025419">
    <property type="entry name" value="DUF4142"/>
</dbReference>
<reference evidence="4" key="1">
    <citation type="submission" date="2016-10" db="EMBL/GenBank/DDBJ databases">
        <authorList>
            <person name="Varghese N."/>
            <person name="Submissions S."/>
        </authorList>
    </citation>
    <scope>NUCLEOTIDE SEQUENCE [LARGE SCALE GENOMIC DNA]</scope>
    <source>
        <strain evidence="4">JCM 21621</strain>
    </source>
</reference>
<evidence type="ECO:0000256" key="1">
    <source>
        <dbReference type="SAM" id="SignalP"/>
    </source>
</evidence>
<dbReference type="Proteomes" id="UP000242957">
    <property type="component" value="Unassembled WGS sequence"/>
</dbReference>
<feature type="chain" id="PRO_5017223269" evidence="1">
    <location>
        <begin position="24"/>
        <end position="172"/>
    </location>
</feature>
<dbReference type="Pfam" id="PF13628">
    <property type="entry name" value="DUF4142"/>
    <property type="match status" value="1"/>
</dbReference>
<gene>
    <name evidence="3" type="ORF">SAMN05216193_10475</name>
</gene>
<keyword evidence="1" id="KW-0732">Signal</keyword>
<name>A0A1H0CZ23_9PSED</name>